<feature type="non-terminal residue" evidence="1">
    <location>
        <position position="17"/>
    </location>
</feature>
<evidence type="ECO:0000313" key="1">
    <source>
        <dbReference type="EMBL" id="CAF4337832.1"/>
    </source>
</evidence>
<reference evidence="1" key="1">
    <citation type="submission" date="2021-02" db="EMBL/GenBank/DDBJ databases">
        <authorList>
            <person name="Nowell W R."/>
        </authorList>
    </citation>
    <scope>NUCLEOTIDE SEQUENCE</scope>
</reference>
<protein>
    <submittedName>
        <fullName evidence="1">Uncharacterized protein</fullName>
    </submittedName>
</protein>
<dbReference type="AlphaFoldDB" id="A0A820KAE7"/>
<dbReference type="Proteomes" id="UP000663842">
    <property type="component" value="Unassembled WGS sequence"/>
</dbReference>
<name>A0A820KAE7_9BILA</name>
<accession>A0A820KAE7</accession>
<evidence type="ECO:0000313" key="2">
    <source>
        <dbReference type="Proteomes" id="UP000663842"/>
    </source>
</evidence>
<proteinExistence type="predicted"/>
<organism evidence="1 2">
    <name type="scientific">Rotaria magnacalcarata</name>
    <dbReference type="NCBI Taxonomy" id="392030"/>
    <lineage>
        <taxon>Eukaryota</taxon>
        <taxon>Metazoa</taxon>
        <taxon>Spiralia</taxon>
        <taxon>Gnathifera</taxon>
        <taxon>Rotifera</taxon>
        <taxon>Eurotatoria</taxon>
        <taxon>Bdelloidea</taxon>
        <taxon>Philodinida</taxon>
        <taxon>Philodinidae</taxon>
        <taxon>Rotaria</taxon>
    </lineage>
</organism>
<sequence length="17" mass="1590">MSGLPSPLTSAAATQTG</sequence>
<dbReference type="EMBL" id="CAJOBF010014281">
    <property type="protein sequence ID" value="CAF4337832.1"/>
    <property type="molecule type" value="Genomic_DNA"/>
</dbReference>
<gene>
    <name evidence="1" type="ORF">UXM345_LOCUS35350</name>
</gene>
<comment type="caution">
    <text evidence="1">The sequence shown here is derived from an EMBL/GenBank/DDBJ whole genome shotgun (WGS) entry which is preliminary data.</text>
</comment>